<evidence type="ECO:0000313" key="2">
    <source>
        <dbReference type="Proteomes" id="UP000023772"/>
    </source>
</evidence>
<accession>A0ABM5QD75</accession>
<protein>
    <submittedName>
        <fullName evidence="1">Uncharacterized protein</fullName>
    </submittedName>
</protein>
<dbReference type="Proteomes" id="UP000023772">
    <property type="component" value="Chromosome"/>
</dbReference>
<dbReference type="EMBL" id="CP007451">
    <property type="protein sequence ID" value="AHW61811.1"/>
    <property type="molecule type" value="Genomic_DNA"/>
</dbReference>
<proteinExistence type="predicted"/>
<reference evidence="1 2" key="1">
    <citation type="submission" date="2014-03" db="EMBL/GenBank/DDBJ databases">
        <title>Complete genome sequence of a deeply braunched marine Bacteroidia bacterium Draconibacterium orientale type strain FH5T.</title>
        <authorList>
            <person name="Li X."/>
            <person name="Wang X."/>
            <person name="Xie Z."/>
            <person name="Du Z."/>
            <person name="Chen G."/>
        </authorList>
    </citation>
    <scope>NUCLEOTIDE SEQUENCE [LARGE SCALE GENOMIC DNA]</scope>
    <source>
        <strain evidence="1 2">FH5</strain>
    </source>
</reference>
<evidence type="ECO:0000313" key="1">
    <source>
        <dbReference type="EMBL" id="AHW61811.1"/>
    </source>
</evidence>
<name>A0ABM5QD75_9BACT</name>
<keyword evidence="2" id="KW-1185">Reference proteome</keyword>
<gene>
    <name evidence="1" type="ORF">FH5T_08665</name>
</gene>
<sequence>MKIVLTEKPFSFSAKTRKSRFTGKDKAALWNTFMEIRIRQSELIILSICSEANLAALHPFGKSGVTKHQT</sequence>
<organism evidence="1 2">
    <name type="scientific">Draconibacterium orientale</name>
    <dbReference type="NCBI Taxonomy" id="1168034"/>
    <lineage>
        <taxon>Bacteria</taxon>
        <taxon>Pseudomonadati</taxon>
        <taxon>Bacteroidota</taxon>
        <taxon>Bacteroidia</taxon>
        <taxon>Marinilabiliales</taxon>
        <taxon>Prolixibacteraceae</taxon>
        <taxon>Draconibacterium</taxon>
    </lineage>
</organism>